<proteinExistence type="inferred from homology"/>
<dbReference type="PANTHER" id="PTHR43806">
    <property type="entry name" value="PEPTIDASE S8"/>
    <property type="match status" value="1"/>
</dbReference>
<comment type="catalytic activity">
    <reaction evidence="1">
        <text>Endohydrolysis of (1-&gt;4)-alpha-D-glucosidic linkages in polysaccharides containing three or more (1-&gt;4)-alpha-linked D-glucose units.</text>
        <dbReference type="EC" id="3.2.1.1"/>
    </reaction>
</comment>
<organism evidence="14 15">
    <name type="scientific">Jiangella mangrovi</name>
    <dbReference type="NCBI Taxonomy" id="1524084"/>
    <lineage>
        <taxon>Bacteria</taxon>
        <taxon>Bacillati</taxon>
        <taxon>Actinomycetota</taxon>
        <taxon>Actinomycetes</taxon>
        <taxon>Jiangellales</taxon>
        <taxon>Jiangellaceae</taxon>
        <taxon>Jiangella</taxon>
    </lineage>
</organism>
<dbReference type="InterPro" id="IPR050131">
    <property type="entry name" value="Peptidase_S8_subtilisin-like"/>
</dbReference>
<dbReference type="InterPro" id="IPR011047">
    <property type="entry name" value="Quinoprotein_ADH-like_sf"/>
</dbReference>
<evidence type="ECO:0000256" key="6">
    <source>
        <dbReference type="ARBA" id="ARBA00022825"/>
    </source>
</evidence>
<dbReference type="EC" id="3.2.1.1" evidence="3"/>
<dbReference type="SUPFAM" id="SSF49464">
    <property type="entry name" value="Carboxypeptidase regulatory domain-like"/>
    <property type="match status" value="2"/>
</dbReference>
<dbReference type="InterPro" id="IPR013784">
    <property type="entry name" value="Carb-bd-like_fold"/>
</dbReference>
<feature type="active site" description="Charge relay system" evidence="8 9">
    <location>
        <position position="474"/>
    </location>
</feature>
<reference evidence="14 15" key="1">
    <citation type="submission" date="2020-08" db="EMBL/GenBank/DDBJ databases">
        <title>Sequencing the genomes of 1000 actinobacteria strains.</title>
        <authorList>
            <person name="Klenk H.-P."/>
        </authorList>
    </citation>
    <scope>NUCLEOTIDE SEQUENCE [LARGE SCALE GENOMIC DNA]</scope>
    <source>
        <strain evidence="14 15">DSM 102122</strain>
    </source>
</reference>
<dbReference type="SUPFAM" id="SSF49452">
    <property type="entry name" value="Starch-binding domain-like"/>
    <property type="match status" value="10"/>
</dbReference>
<comment type="similarity">
    <text evidence="2 9">Belongs to the peptidase S8 family.</text>
</comment>
<feature type="active site" description="Charge relay system" evidence="8 9">
    <location>
        <position position="298"/>
    </location>
</feature>
<evidence type="ECO:0000256" key="1">
    <source>
        <dbReference type="ARBA" id="ARBA00000548"/>
    </source>
</evidence>
<dbReference type="InterPro" id="IPR018391">
    <property type="entry name" value="PQQ_b-propeller_rpt"/>
</dbReference>
<feature type="region of interest" description="Disordered" evidence="10">
    <location>
        <begin position="55"/>
        <end position="85"/>
    </location>
</feature>
<feature type="active site" description="Charge relay system" evidence="8 9">
    <location>
        <position position="256"/>
    </location>
</feature>
<sequence>MPVRTLLPRTLALLLVPLLALGLVPPAATASGSLPVRAAVTTAKAAAESEAVPADLTAGLPVDPSEFGSGTGTPADQETAAPTGVEDAVRTAVADDGTVPVIIRLRDQADLDAVAAQADAAADAARARHRSSSAAALEAARVARTETVMTELQAAADATQPAVLDLLADRGATAVTPYWIFNGVAATVDAETLAALEAHPGVASVGLDEEITLEEPIEPAPGVPLLPSWSLEKIHAPQVWGEYGVRGEGVVVGIMDGGADGGHPALSASWRGTTGDPATSWYAPTGENYPTPGDGHGHGTHVTGSIVGSAPGELTGVAPGVQWIAAKIFRDSGSTTESIIHDGFQWMLAPGGDPAAAPDVVNNSWGSDAGGATTFWDDVAAWEAAGIVPIFANGNNGPAPGTVGSPGSFPHAIGIGATDVNDVVASFSSRGPAIWDGERIRKPQVSAPGHQIRSTWPRDLPDGEDGYHTISGTSMASPHATGVVALMLSANPGLTIDDIRALLEDTARTEPHMGDLPNDSYGAGIVDAYAAVTRAAYSGTVSGTVTGPDGDPVAGATIAVGDTATATTDDTGAYAVPVAAGDHTVTAAAYGYVTATEDVTVAIGETTTIDLALDAAATHDLTGTVTGPAGPIAHARVTLAGTPFDAVSTDDEGRFGFDGVAAGTYEVRVSAAGHQPATLDLTLDGDEQLDVALDALDQPTDPGWSQYQNNATRSGMSGDALAAGTLQPSWTQDADSPVTFASPVIAGGRVFLGSDAGRLAAYDAGSGERLWSFQAGDVLRGTPAVAGDLVVSGGGLDGGLVALDAATGAQRWSVPTPDRLTVYTAPSVVGGVVYAATGPTQDREDTVFALDAATGEQLWATDVGTSVFAGPSVGEGLAIVGNADDGELIALDAASGEVRWTLTREDDYFIGGASIVDGTVFVPTTDGDGGGSLLAVDAATGTLRWEAGTHGDGQGSTPAVYGDLVIAGSHGLGLVVAYDRETGEQVWQYAVSGAVSASVAVTDDGFVVGGSQLDYRLWALDAATGELVWEAPAEGNVTTSPAYADGLLVSADVRGNVFAFHPTGTIRGTVAGPGGPVAATVRIEETGAEATADPGTGAFELTEPPGSYTVTVAHYGLSTHTETVELAAGATVTIDAELTAVETGAVTGTVRDAAGDPLDGVAVTLAGTPLDPVTTDGGGSFGFGDVAAGTYTVEAELTGYAPLRERITVTAGETADVQLTLTRYEVAVVGDDRGRILAVLEDLGYAAQATDYADVAARPGDFEVVVANGADGTEPGQEAFDAFLAATDAAGTSVVWLDQWSLGWGAINHLVDYTGDPQAAPGDLGSAGRISLVATAEHPLTAGLSPGERTEILTPGSAWSAFTGYSGVTVAELHTDETGAAGSGIGYAPRGTGSAHVLLGSLAAAASWGVPDTDWLAPAFAVLDNAVRYAADAEFGAVAGTVVDETGQPLAGATVQAGAQSATTGADGRYRLLLEPGDHTLRFARPGSTPVEQAVTVTAGGELTADATLTSSGLGAVSGTVTSGRDGAPVAGALVALSGTELTATTDATGAYALADVPGGTYELRVSAGGHFSATAAVTVVAGQEAVADVELEPAPRVGVIGDYASDGIVALLTGAEIAAEPIAFTDVTRVGEFDVIVFNDPPDPGADAFEGFLDAMDAAQVSGIFPDDRFSSDGGVRLLRKYLGDPAGTTPVSGEGIVSLAPTRPDHPLFAGLSGQPEILLADRYSTGIVGYSGVPLAHTVTEEGGDRGVGAAYTARTPGSVHLLLSGLAATLLQHPAEDWTDDGRALYLNAVRWAAAPGLGSVEGTVTGADGVRVPADVEVVETGRSVSADETGAYVVPLEAGEYTLRISAFGYKTVEHGVTVTRNGVTRLDAELTPADTGTVRGRITGEAEISGPSALGEPIAGATVALLGTPLTATTAEDGTYALGLVEPGDYELEVVADGHVRTRVPVSITIGAETGADVELRSSPTVGVLDDHQGRLAGYLQHWGYTPQPLTWADTAAVGDLDLVVANLGSSSGFDPGAAGHAAFDDALNRASVPAIWLDQFGRGSFRYLSDYGGDPGVAGETRNDGAVTASAAQPEHPLLAGLPATFPLVEDDAEYSWFEEFSGTTVATVRSDGGTERGLAGVRHRGARAVDVLLGTLSVSTYGYPAYGAQPGLSWSPEAERLLRNALGYALDTDRVGAEVRGTLTDTGGTALTGSVTVAETGATVPARPGDGSFVVPLPPGTWTLRAESFGHVTADVPVTVAAGQVLTRPIQLATRPMGTVAGTVTGPDGAAVGGARVELLGTPLSTTTGADGSFSIGSVPADGWTLRVTAAGFQAFERSVAVPGGGTVDADVRLRASLPVAVVKDLSSSITGLLQGEGYAVEQVSGAQLAGLAERVGDFRLVVFNGTILTSERAAFGQVVDAAAAAGVSVVHAGQWGGYAVGALSALRGDPAAVEYDFVPETVEVVPTAEHPIFAGHPVGEPIPLLVNPGGNQQYLTYSGYSGTTVGTLRSGTDGMGLGDGIGYRFTSGTSVEILLGGLAASSYGRPGDRWTSDAARIYLNAVAWATEARQAQVAGVVTADGSPLDGATVTAVEAAVSATTGADGAYVLGLAAGAHTIRVEAFGFAPATRTVEVPASGTVTLDVALTPLPRGSVAGTVTSAGGEPVAGAVVTGTGPDGWTATADASGAYVANGLLEGSYAVTVTAAGHLPATASVVVTADATATLDVTLEPLDVGVLGDVGGAVTAFLRDSGVAAAPLDWTVAAGSLDAYEVVVVNGGEPDRATFEGVLTAADAAEASLVFTGTWGVDQGGVRLLEAYTDRVAVGAQGYGDGPVTITGFDPSHSLFAGLPDPATLITDGGYYSALASYVGRPLAMLSSPATGIAAGYDWRTGGSVEVVLSASAVTGAVGPGLGWTGEGERLLLNAVDWARDASLTAPSVPTLEAPAVTVSGTVAATGTADWPSTVTVLAGGSAVATARTAPDGTWSVAAPVAVGGNELTAVAANSAGESAATEAVAVERWEPQWSVTGSGRVRPVTLDFEGPSAPGAPAETAVLVVRDATGTEVGQHDLRWAAVRYLHVLSGLAGGTYTLSAEVSVSGLQLVVPGPAVSIPGTGRDMAWPAGVGMDP</sequence>
<evidence type="ECO:0000256" key="11">
    <source>
        <dbReference type="SAM" id="SignalP"/>
    </source>
</evidence>
<dbReference type="GO" id="GO:0030246">
    <property type="term" value="F:carbohydrate binding"/>
    <property type="evidence" value="ECO:0007669"/>
    <property type="project" value="InterPro"/>
</dbReference>
<dbReference type="InterPro" id="IPR022398">
    <property type="entry name" value="Peptidase_S8_His-AS"/>
</dbReference>
<feature type="domain" description="Pyrrolo-quinoline quinone repeat" evidence="13">
    <location>
        <begin position="729"/>
        <end position="838"/>
    </location>
</feature>
<dbReference type="PROSITE" id="PS00137">
    <property type="entry name" value="SUBTILASE_HIS"/>
    <property type="match status" value="1"/>
</dbReference>
<dbReference type="InterPro" id="IPR013783">
    <property type="entry name" value="Ig-like_fold"/>
</dbReference>
<evidence type="ECO:0000256" key="8">
    <source>
        <dbReference type="PIRSR" id="PIRSR615500-1"/>
    </source>
</evidence>
<feature type="domain" description="Peptidase S8/S53" evidence="12">
    <location>
        <begin position="247"/>
        <end position="524"/>
    </location>
</feature>
<dbReference type="PROSITE" id="PS51892">
    <property type="entry name" value="SUBTILASE"/>
    <property type="match status" value="1"/>
</dbReference>
<dbReference type="InterPro" id="IPR002372">
    <property type="entry name" value="PQQ_rpt_dom"/>
</dbReference>
<dbReference type="InterPro" id="IPR023828">
    <property type="entry name" value="Peptidase_S8_Ser-AS"/>
</dbReference>
<evidence type="ECO:0000259" key="12">
    <source>
        <dbReference type="Pfam" id="PF00082"/>
    </source>
</evidence>
<dbReference type="InterPro" id="IPR029062">
    <property type="entry name" value="Class_I_gatase-like"/>
</dbReference>
<dbReference type="Gene3D" id="2.130.10.10">
    <property type="entry name" value="YVTN repeat-like/Quinoprotein amine dehydrogenase"/>
    <property type="match status" value="2"/>
</dbReference>
<dbReference type="Pfam" id="PF13620">
    <property type="entry name" value="CarboxypepD_reg"/>
    <property type="match status" value="10"/>
</dbReference>
<dbReference type="InterPro" id="IPR015500">
    <property type="entry name" value="Peptidase_S8_subtilisin-rel"/>
</dbReference>
<keyword evidence="6 9" id="KW-0720">Serine protease</keyword>
<feature type="domain" description="Pyrrolo-quinoline quinone repeat" evidence="13">
    <location>
        <begin position="844"/>
        <end position="993"/>
    </location>
</feature>
<keyword evidence="11" id="KW-0732">Signal</keyword>
<dbReference type="SUPFAM" id="SSF50998">
    <property type="entry name" value="Quinoprotein alcohol dehydrogenase-like"/>
    <property type="match status" value="3"/>
</dbReference>
<dbReference type="Gene3D" id="2.60.40.1120">
    <property type="entry name" value="Carboxypeptidase-like, regulatory domain"/>
    <property type="match status" value="11"/>
</dbReference>
<dbReference type="GO" id="GO:0005975">
    <property type="term" value="P:carbohydrate metabolic process"/>
    <property type="evidence" value="ECO:0007669"/>
    <property type="project" value="UniProtKB-ARBA"/>
</dbReference>
<dbReference type="InterPro" id="IPR000209">
    <property type="entry name" value="Peptidase_S8/S53_dom"/>
</dbReference>
<feature type="chain" id="PRO_5030916507" description="alpha-amylase" evidence="11">
    <location>
        <begin position="31"/>
        <end position="3116"/>
    </location>
</feature>
<evidence type="ECO:0000256" key="9">
    <source>
        <dbReference type="PROSITE-ProRule" id="PRU01240"/>
    </source>
</evidence>
<dbReference type="PRINTS" id="PR00723">
    <property type="entry name" value="SUBTILISIN"/>
</dbReference>
<dbReference type="Pfam" id="PF00082">
    <property type="entry name" value="Peptidase_S8"/>
    <property type="match status" value="1"/>
</dbReference>
<evidence type="ECO:0000256" key="2">
    <source>
        <dbReference type="ARBA" id="ARBA00011073"/>
    </source>
</evidence>
<dbReference type="Gene3D" id="2.60.40.10">
    <property type="entry name" value="Immunoglobulins"/>
    <property type="match status" value="1"/>
</dbReference>
<dbReference type="Proteomes" id="UP000542813">
    <property type="component" value="Unassembled WGS sequence"/>
</dbReference>
<keyword evidence="4 9" id="KW-0645">Protease</keyword>
<protein>
    <recommendedName>
        <fullName evidence="3">alpha-amylase</fullName>
        <ecNumber evidence="3">3.2.1.1</ecNumber>
    </recommendedName>
    <alternativeName>
        <fullName evidence="7">1,4-alpha-D-glucan glucanohydrolase</fullName>
    </alternativeName>
</protein>
<gene>
    <name evidence="14" type="ORF">HD601_001592</name>
</gene>
<feature type="signal peptide" evidence="11">
    <location>
        <begin position="1"/>
        <end position="30"/>
    </location>
</feature>
<evidence type="ECO:0000313" key="15">
    <source>
        <dbReference type="Proteomes" id="UP000542813"/>
    </source>
</evidence>
<dbReference type="GO" id="GO:0004556">
    <property type="term" value="F:alpha-amylase activity"/>
    <property type="evidence" value="ECO:0007669"/>
    <property type="project" value="UniProtKB-EC"/>
</dbReference>
<dbReference type="GO" id="GO:0006508">
    <property type="term" value="P:proteolysis"/>
    <property type="evidence" value="ECO:0007669"/>
    <property type="project" value="UniProtKB-KW"/>
</dbReference>
<keyword evidence="15" id="KW-1185">Reference proteome</keyword>
<dbReference type="EMBL" id="JACHMM010000001">
    <property type="protein sequence ID" value="MBB5787017.1"/>
    <property type="molecule type" value="Genomic_DNA"/>
</dbReference>
<dbReference type="PANTHER" id="PTHR43806:SF67">
    <property type="entry name" value="EGF-LIKE DOMAIN-CONTAINING PROTEIN"/>
    <property type="match status" value="1"/>
</dbReference>
<dbReference type="RefSeq" id="WP_184820806.1">
    <property type="nucleotide sequence ID" value="NZ_JACHMM010000001.1"/>
</dbReference>
<evidence type="ECO:0000256" key="10">
    <source>
        <dbReference type="SAM" id="MobiDB-lite"/>
    </source>
</evidence>
<evidence type="ECO:0000256" key="3">
    <source>
        <dbReference type="ARBA" id="ARBA00012595"/>
    </source>
</evidence>
<dbReference type="SUPFAM" id="SSF52317">
    <property type="entry name" value="Class I glutamine amidotransferase-like"/>
    <property type="match status" value="1"/>
</dbReference>
<dbReference type="PROSITE" id="PS00138">
    <property type="entry name" value="SUBTILASE_SER"/>
    <property type="match status" value="1"/>
</dbReference>
<keyword evidence="5 9" id="KW-0378">Hydrolase</keyword>
<evidence type="ECO:0000256" key="4">
    <source>
        <dbReference type="ARBA" id="ARBA00022670"/>
    </source>
</evidence>
<evidence type="ECO:0000256" key="7">
    <source>
        <dbReference type="ARBA" id="ARBA00030238"/>
    </source>
</evidence>
<comment type="caution">
    <text evidence="14">The sequence shown here is derived from an EMBL/GenBank/DDBJ whole genome shotgun (WGS) entry which is preliminary data.</text>
</comment>
<dbReference type="SUPFAM" id="SSF52743">
    <property type="entry name" value="Subtilisin-like"/>
    <property type="match status" value="1"/>
</dbReference>
<name>A0A7W9LKF8_9ACTN</name>
<evidence type="ECO:0000256" key="5">
    <source>
        <dbReference type="ARBA" id="ARBA00022801"/>
    </source>
</evidence>
<dbReference type="Pfam" id="PF13360">
    <property type="entry name" value="PQQ_2"/>
    <property type="match status" value="2"/>
</dbReference>
<dbReference type="InterPro" id="IPR015943">
    <property type="entry name" value="WD40/YVTN_repeat-like_dom_sf"/>
</dbReference>
<evidence type="ECO:0000313" key="14">
    <source>
        <dbReference type="EMBL" id="MBB5787017.1"/>
    </source>
</evidence>
<dbReference type="InterPro" id="IPR008969">
    <property type="entry name" value="CarboxyPept-like_regulatory"/>
</dbReference>
<accession>A0A7W9LKF8</accession>
<dbReference type="GO" id="GO:0004252">
    <property type="term" value="F:serine-type endopeptidase activity"/>
    <property type="evidence" value="ECO:0007669"/>
    <property type="project" value="UniProtKB-UniRule"/>
</dbReference>
<dbReference type="SMART" id="SM00564">
    <property type="entry name" value="PQQ"/>
    <property type="match status" value="8"/>
</dbReference>
<dbReference type="Gene3D" id="3.40.50.200">
    <property type="entry name" value="Peptidase S8/S53 domain"/>
    <property type="match status" value="1"/>
</dbReference>
<evidence type="ECO:0000259" key="13">
    <source>
        <dbReference type="Pfam" id="PF13360"/>
    </source>
</evidence>
<dbReference type="InterPro" id="IPR036852">
    <property type="entry name" value="Peptidase_S8/S53_dom_sf"/>
</dbReference>